<accession>A0ABP0F8C5</accession>
<dbReference type="Gene3D" id="2.10.10.10">
    <property type="entry name" value="Fibronectin, type II, collagen-binding"/>
    <property type="match status" value="1"/>
</dbReference>
<evidence type="ECO:0000256" key="3">
    <source>
        <dbReference type="ARBA" id="ARBA00022737"/>
    </source>
</evidence>
<evidence type="ECO:0000259" key="12">
    <source>
        <dbReference type="PROSITE" id="PS51092"/>
    </source>
</evidence>
<dbReference type="PROSITE" id="PS00022">
    <property type="entry name" value="EGF_1"/>
    <property type="match status" value="3"/>
</dbReference>
<dbReference type="SMART" id="SM00181">
    <property type="entry name" value="EGF"/>
    <property type="match status" value="3"/>
</dbReference>
<evidence type="ECO:0000259" key="9">
    <source>
        <dbReference type="PROSITE" id="PS50026"/>
    </source>
</evidence>
<feature type="disulfide bond" evidence="7">
    <location>
        <begin position="683"/>
        <end position="710"/>
    </location>
</feature>
<feature type="domain" description="C-type lectin" evidence="10">
    <location>
        <begin position="329"/>
        <end position="447"/>
    </location>
</feature>
<dbReference type="SMART" id="SM00034">
    <property type="entry name" value="CLECT"/>
    <property type="match status" value="1"/>
</dbReference>
<feature type="disulfide bond" evidence="7">
    <location>
        <begin position="654"/>
        <end position="697"/>
    </location>
</feature>
<dbReference type="SUPFAM" id="SSF56436">
    <property type="entry name" value="C-type lectin-like"/>
    <property type="match status" value="1"/>
</dbReference>
<dbReference type="PANTHER" id="PTHR19325">
    <property type="entry name" value="COMPLEMENT COMPONENT-RELATED SUSHI DOMAIN-CONTAINING"/>
    <property type="match status" value="1"/>
</dbReference>
<feature type="domain" description="Sushi" evidence="11">
    <location>
        <begin position="527"/>
        <end position="590"/>
    </location>
</feature>
<dbReference type="SMART" id="SM00209">
    <property type="entry name" value="TSP1"/>
    <property type="match status" value="1"/>
</dbReference>
<dbReference type="InterPro" id="IPR016186">
    <property type="entry name" value="C-type_lectin-like/link_sf"/>
</dbReference>
<dbReference type="SUPFAM" id="SSF57196">
    <property type="entry name" value="EGF/Laminin"/>
    <property type="match status" value="3"/>
</dbReference>
<dbReference type="PROSITE" id="PS50923">
    <property type="entry name" value="SUSHI"/>
    <property type="match status" value="10"/>
</dbReference>
<keyword evidence="4 6" id="KW-1015">Disulfide bond</keyword>
<dbReference type="Gene3D" id="2.10.25.10">
    <property type="entry name" value="Laminin"/>
    <property type="match status" value="2"/>
</dbReference>
<feature type="disulfide bond" evidence="7">
    <location>
        <begin position="622"/>
        <end position="649"/>
    </location>
</feature>
<dbReference type="InterPro" id="IPR001304">
    <property type="entry name" value="C-type_lectin-like"/>
</dbReference>
<dbReference type="InterPro" id="IPR035976">
    <property type="entry name" value="Sushi/SCR/CCP_sf"/>
</dbReference>
<dbReference type="InterPro" id="IPR018378">
    <property type="entry name" value="C-type_lectin_CS"/>
</dbReference>
<keyword evidence="14" id="KW-1185">Reference proteome</keyword>
<evidence type="ECO:0000256" key="6">
    <source>
        <dbReference type="PROSITE-ProRule" id="PRU00076"/>
    </source>
</evidence>
<feature type="domain" description="Sushi" evidence="11">
    <location>
        <begin position="923"/>
        <end position="987"/>
    </location>
</feature>
<dbReference type="PROSITE" id="PS50026">
    <property type="entry name" value="EGF_3"/>
    <property type="match status" value="3"/>
</dbReference>
<dbReference type="Gene3D" id="3.10.100.10">
    <property type="entry name" value="Mannose-Binding Protein A, subunit A"/>
    <property type="match status" value="1"/>
</dbReference>
<dbReference type="Pfam" id="PF00008">
    <property type="entry name" value="EGF"/>
    <property type="match status" value="1"/>
</dbReference>
<dbReference type="InterPro" id="IPR000742">
    <property type="entry name" value="EGF"/>
</dbReference>
<dbReference type="SUPFAM" id="SSF57440">
    <property type="entry name" value="Kringle-like"/>
    <property type="match status" value="1"/>
</dbReference>
<comment type="caution">
    <text evidence="8">Lacks conserved residue(s) required for the propagation of feature annotation.</text>
</comment>
<feature type="domain" description="Sushi" evidence="11">
    <location>
        <begin position="591"/>
        <end position="651"/>
    </location>
</feature>
<dbReference type="Gene3D" id="2.20.100.10">
    <property type="entry name" value="Thrombospondin type-1 (TSP1) repeat"/>
    <property type="match status" value="1"/>
</dbReference>
<feature type="domain" description="Sushi" evidence="11">
    <location>
        <begin position="1080"/>
        <end position="1142"/>
    </location>
</feature>
<feature type="disulfide bond" evidence="7">
    <location>
        <begin position="1114"/>
        <end position="1141"/>
    </location>
</feature>
<dbReference type="EMBL" id="CAWYQH010000013">
    <property type="protein sequence ID" value="CAK8674358.1"/>
    <property type="molecule type" value="Genomic_DNA"/>
</dbReference>
<feature type="domain" description="EGF-like" evidence="9">
    <location>
        <begin position="883"/>
        <end position="920"/>
    </location>
</feature>
<dbReference type="Pfam" id="PF00059">
    <property type="entry name" value="Lectin_C"/>
    <property type="match status" value="1"/>
</dbReference>
<dbReference type="PROSITE" id="PS50092">
    <property type="entry name" value="TSP1"/>
    <property type="match status" value="1"/>
</dbReference>
<name>A0ABP0F8C5_CLALP</name>
<evidence type="ECO:0008006" key="15">
    <source>
        <dbReference type="Google" id="ProtNLM"/>
    </source>
</evidence>
<dbReference type="CDD" id="cd00033">
    <property type="entry name" value="CCP"/>
    <property type="match status" value="9"/>
</dbReference>
<dbReference type="InterPro" id="IPR050350">
    <property type="entry name" value="Compl-Cell_Adhes-Reg"/>
</dbReference>
<dbReference type="SUPFAM" id="SSF82895">
    <property type="entry name" value="TSP-1 type 1 repeat"/>
    <property type="match status" value="1"/>
</dbReference>
<evidence type="ECO:0000313" key="13">
    <source>
        <dbReference type="EMBL" id="CAK8674358.1"/>
    </source>
</evidence>
<comment type="caution">
    <text evidence="13">The sequence shown here is derived from an EMBL/GenBank/DDBJ whole genome shotgun (WGS) entry which is preliminary data.</text>
</comment>
<evidence type="ECO:0000259" key="10">
    <source>
        <dbReference type="PROSITE" id="PS50041"/>
    </source>
</evidence>
<keyword evidence="1 7" id="KW-0768">Sushi</keyword>
<evidence type="ECO:0000256" key="7">
    <source>
        <dbReference type="PROSITE-ProRule" id="PRU00302"/>
    </source>
</evidence>
<dbReference type="Pfam" id="PF00084">
    <property type="entry name" value="Sushi"/>
    <property type="match status" value="10"/>
</dbReference>
<dbReference type="InterPro" id="IPR016187">
    <property type="entry name" value="CTDL_fold"/>
</dbReference>
<keyword evidence="3" id="KW-0677">Repeat</keyword>
<dbReference type="PROSITE" id="PS00615">
    <property type="entry name" value="C_TYPE_LECTIN_1"/>
    <property type="match status" value="1"/>
</dbReference>
<dbReference type="Pfam" id="PF00040">
    <property type="entry name" value="fn2"/>
    <property type="match status" value="1"/>
</dbReference>
<dbReference type="InterPro" id="IPR000436">
    <property type="entry name" value="Sushi_SCR_CCP_dom"/>
</dbReference>
<feature type="domain" description="Sushi" evidence="11">
    <location>
        <begin position="652"/>
        <end position="712"/>
    </location>
</feature>
<evidence type="ECO:0000256" key="4">
    <source>
        <dbReference type="ARBA" id="ARBA00023157"/>
    </source>
</evidence>
<feature type="disulfide bond" evidence="7">
    <location>
        <begin position="241"/>
        <end position="268"/>
    </location>
</feature>
<feature type="domain" description="Sushi" evidence="11">
    <location>
        <begin position="212"/>
        <end position="270"/>
    </location>
</feature>
<evidence type="ECO:0000256" key="2">
    <source>
        <dbReference type="ARBA" id="ARBA00022729"/>
    </source>
</evidence>
<dbReference type="PROSITE" id="PS01186">
    <property type="entry name" value="EGF_2"/>
    <property type="match status" value="1"/>
</dbReference>
<dbReference type="PROSITE" id="PS50041">
    <property type="entry name" value="C_TYPE_LECTIN_2"/>
    <property type="match status" value="1"/>
</dbReference>
<feature type="domain" description="Sushi" evidence="11">
    <location>
        <begin position="150"/>
        <end position="211"/>
    </location>
</feature>
<gene>
    <name evidence="13" type="ORF">CVLEPA_LOCUS4062</name>
</gene>
<keyword evidence="5" id="KW-0325">Glycoprotein</keyword>
<feature type="disulfide bond" evidence="6">
    <location>
        <begin position="910"/>
        <end position="919"/>
    </location>
</feature>
<feature type="domain" description="EGF-like" evidence="9">
    <location>
        <begin position="449"/>
        <end position="487"/>
    </location>
</feature>
<reference evidence="13 14" key="1">
    <citation type="submission" date="2024-02" db="EMBL/GenBank/DDBJ databases">
        <authorList>
            <person name="Daric V."/>
            <person name="Darras S."/>
        </authorList>
    </citation>
    <scope>NUCLEOTIDE SEQUENCE [LARGE SCALE GENOMIC DNA]</scope>
</reference>
<organism evidence="13 14">
    <name type="scientific">Clavelina lepadiformis</name>
    <name type="common">Light-bulb sea squirt</name>
    <name type="synonym">Ascidia lepadiformis</name>
    <dbReference type="NCBI Taxonomy" id="159417"/>
    <lineage>
        <taxon>Eukaryota</taxon>
        <taxon>Metazoa</taxon>
        <taxon>Chordata</taxon>
        <taxon>Tunicata</taxon>
        <taxon>Ascidiacea</taxon>
        <taxon>Aplousobranchia</taxon>
        <taxon>Clavelinidae</taxon>
        <taxon>Clavelina</taxon>
    </lineage>
</organism>
<evidence type="ECO:0000256" key="5">
    <source>
        <dbReference type="ARBA" id="ARBA00023180"/>
    </source>
</evidence>
<dbReference type="PROSITE" id="PS51092">
    <property type="entry name" value="FN2_2"/>
    <property type="match status" value="1"/>
</dbReference>
<dbReference type="InterPro" id="IPR000884">
    <property type="entry name" value="TSP1_rpt"/>
</dbReference>
<feature type="disulfide bond" evidence="6">
    <location>
        <begin position="477"/>
        <end position="486"/>
    </location>
</feature>
<feature type="domain" description="EGF-like" evidence="9">
    <location>
        <begin position="489"/>
        <end position="524"/>
    </location>
</feature>
<dbReference type="Proteomes" id="UP001642483">
    <property type="component" value="Unassembled WGS sequence"/>
</dbReference>
<dbReference type="InterPro" id="IPR013806">
    <property type="entry name" value="Kringle-like"/>
</dbReference>
<dbReference type="InterPro" id="IPR036943">
    <property type="entry name" value="FN_type2_sf"/>
</dbReference>
<feature type="disulfide bond" evidence="7">
    <location>
        <begin position="593"/>
        <end position="636"/>
    </location>
</feature>
<dbReference type="SMART" id="SM00179">
    <property type="entry name" value="EGF_CA"/>
    <property type="match status" value="3"/>
</dbReference>
<evidence type="ECO:0000256" key="8">
    <source>
        <dbReference type="PROSITE-ProRule" id="PRU00479"/>
    </source>
</evidence>
<evidence type="ECO:0000259" key="11">
    <source>
        <dbReference type="PROSITE" id="PS50923"/>
    </source>
</evidence>
<dbReference type="Gene3D" id="2.10.70.10">
    <property type="entry name" value="Complement Module, domain 1"/>
    <property type="match status" value="10"/>
</dbReference>
<dbReference type="CDD" id="cd00054">
    <property type="entry name" value="EGF_CA"/>
    <property type="match status" value="1"/>
</dbReference>
<feature type="disulfide bond" evidence="7">
    <location>
        <begin position="182"/>
        <end position="209"/>
    </location>
</feature>
<dbReference type="PANTHER" id="PTHR19325:SF560">
    <property type="entry name" value="SUSHI, VON WILLEBRAND FACTOR TYPE A, EGF AND PENTRAXIN DOMAIN-CONTAINING PROTEIN 1"/>
    <property type="match status" value="1"/>
</dbReference>
<dbReference type="InterPro" id="IPR000562">
    <property type="entry name" value="FN_type2_dom"/>
</dbReference>
<feature type="domain" description="Fibronectin type-II" evidence="12">
    <location>
        <begin position="1035"/>
        <end position="1080"/>
    </location>
</feature>
<dbReference type="Pfam" id="PF00090">
    <property type="entry name" value="TSP_1"/>
    <property type="match status" value="1"/>
</dbReference>
<feature type="disulfide bond" evidence="6">
    <location>
        <begin position="514"/>
        <end position="523"/>
    </location>
</feature>
<feature type="disulfide bond" evidence="6">
    <location>
        <begin position="493"/>
        <end position="503"/>
    </location>
</feature>
<feature type="domain" description="Sushi" evidence="11">
    <location>
        <begin position="794"/>
        <end position="852"/>
    </location>
</feature>
<feature type="domain" description="Sushi" evidence="11">
    <location>
        <begin position="30"/>
        <end position="89"/>
    </location>
</feature>
<keyword evidence="2" id="KW-0732">Signal</keyword>
<proteinExistence type="predicted"/>
<evidence type="ECO:0000256" key="1">
    <source>
        <dbReference type="ARBA" id="ARBA00022659"/>
    </source>
</evidence>
<feature type="disulfide bond" evidence="7">
    <location>
        <begin position="120"/>
        <end position="147"/>
    </location>
</feature>
<keyword evidence="6" id="KW-0245">EGF-like domain</keyword>
<feature type="disulfide bond" evidence="7">
    <location>
        <begin position="60"/>
        <end position="87"/>
    </location>
</feature>
<dbReference type="InterPro" id="IPR036383">
    <property type="entry name" value="TSP1_rpt_sf"/>
</dbReference>
<feature type="domain" description="Sushi" evidence="11">
    <location>
        <begin position="90"/>
        <end position="149"/>
    </location>
</feature>
<dbReference type="SMART" id="SM00032">
    <property type="entry name" value="CCP"/>
    <property type="match status" value="10"/>
</dbReference>
<dbReference type="SMART" id="SM00059">
    <property type="entry name" value="FN2"/>
    <property type="match status" value="1"/>
</dbReference>
<dbReference type="InterPro" id="IPR001881">
    <property type="entry name" value="EGF-like_Ca-bd_dom"/>
</dbReference>
<evidence type="ECO:0000313" key="14">
    <source>
        <dbReference type="Proteomes" id="UP001642483"/>
    </source>
</evidence>
<protein>
    <recommendedName>
        <fullName evidence="15">Sushi, von Willebrand factor type A, EGF and pentraxin domain-containing protein 1</fullName>
    </recommendedName>
</protein>
<feature type="disulfide bond" evidence="6">
    <location>
        <begin position="458"/>
        <end position="475"/>
    </location>
</feature>
<dbReference type="SUPFAM" id="SSF57535">
    <property type="entry name" value="Complement control module/SCR domain"/>
    <property type="match status" value="9"/>
</dbReference>
<sequence>MCNGGMIKETRFLKYHTFINHIQLNTFPEITCPRRTTPADARPSSSKSQWLVDDVLSYTCDVGYDFRGNPSSTCLVTGRWSNDLPNCRIRRCVHQDVPEHSTANPNKSQWVYGDRVTYTCGRGYELSGSAESRCTSSGRWSDPPPTCTIRSCEHPTPPRNVDIIRPANKMSWVYEDTITYGCSRGFRLSGAKILSCTEDGTWSHPVPTCQQITCERSDPDFGESIPRKERYIFEEEITYSCNEGFDLEGAIRSSCQASGSWNNDPPNCYLPGVWKTWGGWTPCSVTCGEGNRRRWRVCGRYGRTGGACLGSSLQDEGCSTPCPARKTSYSDKEYLIFRIEKNFNDARDACQNLGGDLALVKTEMIQNALSTIMGSLGRTPFSYGYFIGMTDQKQEGRWHWLDDTRLTHRNWNWREPNNAGNEDCGSMSRNGGWNDLACWRKTYYICERDMDPCSDTVCMNDGRCVADSNLRSYDCQCPSYTRGNHCERIFNPCWNSPCQSGNCHSEDGYYYCVCPENSFGLHCDNVVQCPKPRIEDIIQLLGNNEQDAYNVGTRLKFSFRDIEQTIEGYDEITCRRDGTWNKSPPNTCETLTCPSVTAPANGRIAESANRVHVRGSTIRFECNGGYEVERRESIRCRDDYTWDRSVPTCRERKCPDVSNPQNGRFVLESGNRFARSSTLRLECDEGYEVDGNDMITCRDDYTWSHSRPSCRVLLSTGQETCVRNLSLLEEGRNCRKFCDTNSDCRSSSKQCLCDDVCGKSCYNPNAPCEALEPVENGVIGRRKNLWNLAPYCKAVCSTPMRTSSSYPETSKDVYETGDVVTYSFRFGFILSGNPNITCTSDGWTEPRYLCSKVNCKSPSEINNGYYGRGRLFLRQQSFYHCNVGDECSIPDSCQNGGTCIKRIDDYTCFCGHGYEGKDCSIRLDCLVPPAPTDGSVSPSSGNRVLLDGTITYSCDPGYFMKNQLYGTLKATCLRSGNWNRPTPVCEESRCIVPQTPAHGTLSRATGEKVPADRKAPELGQMSFLSVWISKKRQCTDSGECHFPLVYKGRTYKSCIESKIGLADWCSLTAEYDDEWDRCDKSCPCAFYFDVVPARTIVGSIKFPYVPGDSITYSCQAEYNMMRPATIVCQNTGKWSSNPPSCV</sequence>